<dbReference type="PROSITE" id="PS50283">
    <property type="entry name" value="NA_SOLUT_SYMP_3"/>
    <property type="match status" value="1"/>
</dbReference>
<feature type="transmembrane region" description="Helical" evidence="14">
    <location>
        <begin position="474"/>
        <end position="495"/>
    </location>
</feature>
<feature type="transmembrane region" description="Helical" evidence="14">
    <location>
        <begin position="38"/>
        <end position="65"/>
    </location>
</feature>
<dbReference type="GO" id="GO:0006814">
    <property type="term" value="P:sodium ion transport"/>
    <property type="evidence" value="ECO:0007669"/>
    <property type="project" value="UniProtKB-KW"/>
</dbReference>
<keyword evidence="4" id="KW-1003">Cell membrane</keyword>
<feature type="transmembrane region" description="Helical" evidence="14">
    <location>
        <begin position="71"/>
        <end position="97"/>
    </location>
</feature>
<dbReference type="RefSeq" id="WP_147169081.1">
    <property type="nucleotide sequence ID" value="NZ_VOOR01000054.1"/>
</dbReference>
<comment type="similarity">
    <text evidence="2 13">Belongs to the sodium:solute symporter (SSF) (TC 2.A.21) family.</text>
</comment>
<dbReference type="GO" id="GO:0005886">
    <property type="term" value="C:plasma membrane"/>
    <property type="evidence" value="ECO:0007669"/>
    <property type="project" value="UniProtKB-SubCell"/>
</dbReference>
<dbReference type="EMBL" id="VOOR01000054">
    <property type="protein sequence ID" value="TXB61560.1"/>
    <property type="molecule type" value="Genomic_DNA"/>
</dbReference>
<dbReference type="InterPro" id="IPR001734">
    <property type="entry name" value="Na/solute_symporter"/>
</dbReference>
<evidence type="ECO:0000256" key="6">
    <source>
        <dbReference type="ARBA" id="ARBA00022847"/>
    </source>
</evidence>
<protein>
    <submittedName>
        <fullName evidence="15">Sodium:solute symporter</fullName>
    </submittedName>
</protein>
<feature type="transmembrane region" description="Helical" evidence="14">
    <location>
        <begin position="161"/>
        <end position="177"/>
    </location>
</feature>
<dbReference type="Proteomes" id="UP000321580">
    <property type="component" value="Unassembled WGS sequence"/>
</dbReference>
<name>A0A5C6RIQ8_9BACT</name>
<evidence type="ECO:0000256" key="14">
    <source>
        <dbReference type="SAM" id="Phobius"/>
    </source>
</evidence>
<accession>A0A5C6RIQ8</accession>
<feature type="transmembrane region" description="Helical" evidence="14">
    <location>
        <begin position="6"/>
        <end position="26"/>
    </location>
</feature>
<evidence type="ECO:0000256" key="5">
    <source>
        <dbReference type="ARBA" id="ARBA00022692"/>
    </source>
</evidence>
<keyword evidence="11" id="KW-0739">Sodium transport</keyword>
<dbReference type="Gene3D" id="1.20.1730.10">
    <property type="entry name" value="Sodium/glucose cotransporter"/>
    <property type="match status" value="1"/>
</dbReference>
<dbReference type="PANTHER" id="PTHR48086">
    <property type="entry name" value="SODIUM/PROLINE SYMPORTER-RELATED"/>
    <property type="match status" value="1"/>
</dbReference>
<evidence type="ECO:0000256" key="12">
    <source>
        <dbReference type="ARBA" id="ARBA00033708"/>
    </source>
</evidence>
<sequence length="515" mass="54873">MASQELVWATAGLLAAYGAIILFFVIKGALRISNISDYAVGSIQFSPITVGLSLAASMTSAATFIINPGFIALYGLSGLIAFGVVMPIGIYASLIVLTKSFRKHGATVKALTMAQWIGKRYGSRSYALFFAFLSLLLITFIVLICVGMTKVLAKALNAEELYVLIGLVAFVFGYMMFGGANAMVYTNTIQAILMTVVAVILLGSGYEHFSEGVKGFLDKIAAIDPLLAQPVNPSSFLFRDYFEIIFCSLIVGVAVVCQPHIITKSLLLKEERDVNRYLATGIIVEMLFFSVVLAGLFARLRFPDLTSEGEAISMDGIIPAYVVTAFPVAVGLVVILGLISAGLSTLEGLIQSLSSTITSDIIEPLFGHLMGGEAQKGRFLMGTNKVVIILLAIVAIALSYQQLISPSLSVGIFAQNGVYAYFSAAFVPVLMGIFLKEVPRAAPISASITAIVVHFGLYYGRIGWYMQAEVRNPAVAVTFAILASLTVGASVYLALKGRKASGAQPDLAALKKKAP</sequence>
<evidence type="ECO:0000256" key="4">
    <source>
        <dbReference type="ARBA" id="ARBA00022475"/>
    </source>
</evidence>
<feature type="transmembrane region" description="Helical" evidence="14">
    <location>
        <begin position="416"/>
        <end position="435"/>
    </location>
</feature>
<evidence type="ECO:0000313" key="15">
    <source>
        <dbReference type="EMBL" id="TXB61560.1"/>
    </source>
</evidence>
<evidence type="ECO:0000256" key="7">
    <source>
        <dbReference type="ARBA" id="ARBA00022989"/>
    </source>
</evidence>
<evidence type="ECO:0000256" key="8">
    <source>
        <dbReference type="ARBA" id="ARBA00023053"/>
    </source>
</evidence>
<feature type="transmembrane region" description="Helical" evidence="14">
    <location>
        <begin position="184"/>
        <end position="206"/>
    </location>
</feature>
<feature type="transmembrane region" description="Helical" evidence="14">
    <location>
        <begin position="126"/>
        <end position="149"/>
    </location>
</feature>
<evidence type="ECO:0000256" key="1">
    <source>
        <dbReference type="ARBA" id="ARBA00004651"/>
    </source>
</evidence>
<keyword evidence="5 14" id="KW-0812">Transmembrane</keyword>
<keyword evidence="6" id="KW-0769">Symport</keyword>
<evidence type="ECO:0000256" key="3">
    <source>
        <dbReference type="ARBA" id="ARBA00022448"/>
    </source>
</evidence>
<feature type="transmembrane region" description="Helical" evidence="14">
    <location>
        <begin position="442"/>
        <end position="462"/>
    </location>
</feature>
<keyword evidence="9" id="KW-0406">Ion transport</keyword>
<keyword evidence="8" id="KW-0915">Sodium</keyword>
<feature type="transmembrane region" description="Helical" evidence="14">
    <location>
        <begin position="274"/>
        <end position="298"/>
    </location>
</feature>
<dbReference type="AlphaFoldDB" id="A0A5C6RIQ8"/>
<dbReference type="OrthoDB" id="1400010at2"/>
<keyword evidence="10 14" id="KW-0472">Membrane</keyword>
<keyword evidence="16" id="KW-1185">Reference proteome</keyword>
<dbReference type="InterPro" id="IPR038377">
    <property type="entry name" value="Na/Glc_symporter_sf"/>
</dbReference>
<dbReference type="InterPro" id="IPR050277">
    <property type="entry name" value="Sodium:Solute_Symporter"/>
</dbReference>
<dbReference type="PANTHER" id="PTHR48086:SF3">
    <property type="entry name" value="SODIUM_PROLINE SYMPORTER"/>
    <property type="match status" value="1"/>
</dbReference>
<keyword evidence="3" id="KW-0813">Transport</keyword>
<keyword evidence="7 14" id="KW-1133">Transmembrane helix</keyword>
<reference evidence="15 16" key="1">
    <citation type="submission" date="2019-08" db="EMBL/GenBank/DDBJ databases">
        <title>Genome of Phaeodactylibacter luteus.</title>
        <authorList>
            <person name="Bowman J.P."/>
        </authorList>
    </citation>
    <scope>NUCLEOTIDE SEQUENCE [LARGE SCALE GENOMIC DNA]</scope>
    <source>
        <strain evidence="15 16">KCTC 42180</strain>
    </source>
</reference>
<gene>
    <name evidence="15" type="ORF">FRY97_18525</name>
</gene>
<feature type="transmembrane region" description="Helical" evidence="14">
    <location>
        <begin position="386"/>
        <end position="404"/>
    </location>
</feature>
<evidence type="ECO:0000256" key="9">
    <source>
        <dbReference type="ARBA" id="ARBA00023065"/>
    </source>
</evidence>
<proteinExistence type="inferred from homology"/>
<comment type="subcellular location">
    <subcellularLocation>
        <location evidence="1">Cell membrane</location>
        <topology evidence="1">Multi-pass membrane protein</topology>
    </subcellularLocation>
</comment>
<feature type="transmembrane region" description="Helical" evidence="14">
    <location>
        <begin position="318"/>
        <end position="343"/>
    </location>
</feature>
<evidence type="ECO:0000313" key="16">
    <source>
        <dbReference type="Proteomes" id="UP000321580"/>
    </source>
</evidence>
<dbReference type="GO" id="GO:0015293">
    <property type="term" value="F:symporter activity"/>
    <property type="evidence" value="ECO:0007669"/>
    <property type="project" value="UniProtKB-KW"/>
</dbReference>
<organism evidence="15 16">
    <name type="scientific">Phaeodactylibacter luteus</name>
    <dbReference type="NCBI Taxonomy" id="1564516"/>
    <lineage>
        <taxon>Bacteria</taxon>
        <taxon>Pseudomonadati</taxon>
        <taxon>Bacteroidota</taxon>
        <taxon>Saprospiria</taxon>
        <taxon>Saprospirales</taxon>
        <taxon>Haliscomenobacteraceae</taxon>
        <taxon>Phaeodactylibacter</taxon>
    </lineage>
</organism>
<comment type="catalytic activity">
    <reaction evidence="12">
        <text>L-proline(in) + Na(+)(in) = L-proline(out) + Na(+)(out)</text>
        <dbReference type="Rhea" id="RHEA:28967"/>
        <dbReference type="ChEBI" id="CHEBI:29101"/>
        <dbReference type="ChEBI" id="CHEBI:60039"/>
    </reaction>
</comment>
<dbReference type="Pfam" id="PF00474">
    <property type="entry name" value="SSF"/>
    <property type="match status" value="1"/>
</dbReference>
<feature type="transmembrane region" description="Helical" evidence="14">
    <location>
        <begin position="241"/>
        <end position="262"/>
    </location>
</feature>
<evidence type="ECO:0000256" key="13">
    <source>
        <dbReference type="RuleBase" id="RU362091"/>
    </source>
</evidence>
<comment type="caution">
    <text evidence="15">The sequence shown here is derived from an EMBL/GenBank/DDBJ whole genome shotgun (WGS) entry which is preliminary data.</text>
</comment>
<evidence type="ECO:0000256" key="2">
    <source>
        <dbReference type="ARBA" id="ARBA00006434"/>
    </source>
</evidence>
<evidence type="ECO:0000256" key="11">
    <source>
        <dbReference type="ARBA" id="ARBA00023201"/>
    </source>
</evidence>
<evidence type="ECO:0000256" key="10">
    <source>
        <dbReference type="ARBA" id="ARBA00023136"/>
    </source>
</evidence>